<evidence type="ECO:0000313" key="1">
    <source>
        <dbReference type="EMBL" id="CAG8584234.1"/>
    </source>
</evidence>
<evidence type="ECO:0000313" key="2">
    <source>
        <dbReference type="Proteomes" id="UP000789396"/>
    </source>
</evidence>
<accession>A0A9N9G6J8</accession>
<keyword evidence="2" id="KW-1185">Reference proteome</keyword>
<protein>
    <submittedName>
        <fullName evidence="1">8514_t:CDS:1</fullName>
    </submittedName>
</protein>
<name>A0A9N9G6J8_9GLOM</name>
<dbReference type="Proteomes" id="UP000789396">
    <property type="component" value="Unassembled WGS sequence"/>
</dbReference>
<comment type="caution">
    <text evidence="1">The sequence shown here is derived from an EMBL/GenBank/DDBJ whole genome shotgun (WGS) entry which is preliminary data.</text>
</comment>
<dbReference type="EMBL" id="CAJVPZ010007280">
    <property type="protein sequence ID" value="CAG8584234.1"/>
    <property type="molecule type" value="Genomic_DNA"/>
</dbReference>
<feature type="non-terminal residue" evidence="1">
    <location>
        <position position="48"/>
    </location>
</feature>
<gene>
    <name evidence="1" type="ORF">RFULGI_LOCUS5974</name>
</gene>
<proteinExistence type="predicted"/>
<dbReference type="AlphaFoldDB" id="A0A9N9G6J8"/>
<organism evidence="1 2">
    <name type="scientific">Racocetra fulgida</name>
    <dbReference type="NCBI Taxonomy" id="60492"/>
    <lineage>
        <taxon>Eukaryota</taxon>
        <taxon>Fungi</taxon>
        <taxon>Fungi incertae sedis</taxon>
        <taxon>Mucoromycota</taxon>
        <taxon>Glomeromycotina</taxon>
        <taxon>Glomeromycetes</taxon>
        <taxon>Diversisporales</taxon>
        <taxon>Gigasporaceae</taxon>
        <taxon>Racocetra</taxon>
    </lineage>
</organism>
<sequence>MRSNNEMEYKTISGGRLIIFSVSGRVCTHPSPTSRSQLKNLDCVSKLD</sequence>
<reference evidence="1" key="1">
    <citation type="submission" date="2021-06" db="EMBL/GenBank/DDBJ databases">
        <authorList>
            <person name="Kallberg Y."/>
            <person name="Tangrot J."/>
            <person name="Rosling A."/>
        </authorList>
    </citation>
    <scope>NUCLEOTIDE SEQUENCE</scope>
    <source>
        <strain evidence="1">IN212</strain>
    </source>
</reference>